<dbReference type="Gene3D" id="3.40.50.300">
    <property type="entry name" value="P-loop containing nucleotide triphosphate hydrolases"/>
    <property type="match status" value="1"/>
</dbReference>
<dbReference type="GO" id="GO:0043531">
    <property type="term" value="F:ADP binding"/>
    <property type="evidence" value="ECO:0007669"/>
    <property type="project" value="InterPro"/>
</dbReference>
<evidence type="ECO:0000256" key="1">
    <source>
        <dbReference type="ARBA" id="ARBA00022737"/>
    </source>
</evidence>
<keyword evidence="7" id="KW-1185">Reference proteome</keyword>
<evidence type="ECO:0000313" key="7">
    <source>
        <dbReference type="Proteomes" id="UP001372338"/>
    </source>
</evidence>
<dbReference type="Proteomes" id="UP001372338">
    <property type="component" value="Unassembled WGS sequence"/>
</dbReference>
<name>A0AAN9HRK0_CROPI</name>
<keyword evidence="2" id="KW-0611">Plant defense</keyword>
<dbReference type="SUPFAM" id="SSF52540">
    <property type="entry name" value="P-loop containing nucleoside triphosphate hydrolases"/>
    <property type="match status" value="1"/>
</dbReference>
<organism evidence="6 7">
    <name type="scientific">Crotalaria pallida</name>
    <name type="common">Smooth rattlebox</name>
    <name type="synonym">Crotalaria striata</name>
    <dbReference type="NCBI Taxonomy" id="3830"/>
    <lineage>
        <taxon>Eukaryota</taxon>
        <taxon>Viridiplantae</taxon>
        <taxon>Streptophyta</taxon>
        <taxon>Embryophyta</taxon>
        <taxon>Tracheophyta</taxon>
        <taxon>Spermatophyta</taxon>
        <taxon>Magnoliopsida</taxon>
        <taxon>eudicotyledons</taxon>
        <taxon>Gunneridae</taxon>
        <taxon>Pentapetalae</taxon>
        <taxon>rosids</taxon>
        <taxon>fabids</taxon>
        <taxon>Fabales</taxon>
        <taxon>Fabaceae</taxon>
        <taxon>Papilionoideae</taxon>
        <taxon>50 kb inversion clade</taxon>
        <taxon>genistoids sensu lato</taxon>
        <taxon>core genistoids</taxon>
        <taxon>Crotalarieae</taxon>
        <taxon>Crotalaria</taxon>
    </lineage>
</organism>
<dbReference type="PANTHER" id="PTHR23155:SF1052">
    <property type="entry name" value="DISEASE RESISTANCE PROTEIN RPM1"/>
    <property type="match status" value="1"/>
</dbReference>
<dbReference type="EMBL" id="JAYWIO010000008">
    <property type="protein sequence ID" value="KAK7246496.1"/>
    <property type="molecule type" value="Genomic_DNA"/>
</dbReference>
<dbReference type="InterPro" id="IPR027417">
    <property type="entry name" value="P-loop_NTPase"/>
</dbReference>
<protein>
    <recommendedName>
        <fullName evidence="8">NB-ARC domain-containing protein</fullName>
    </recommendedName>
</protein>
<evidence type="ECO:0000259" key="5">
    <source>
        <dbReference type="Pfam" id="PF23598"/>
    </source>
</evidence>
<evidence type="ECO:0000259" key="4">
    <source>
        <dbReference type="Pfam" id="PF23559"/>
    </source>
</evidence>
<dbReference type="AlphaFoldDB" id="A0AAN9HRK0"/>
<dbReference type="InterPro" id="IPR042197">
    <property type="entry name" value="Apaf_helical"/>
</dbReference>
<dbReference type="Gene3D" id="1.10.10.10">
    <property type="entry name" value="Winged helix-like DNA-binding domain superfamily/Winged helix DNA-binding domain"/>
    <property type="match status" value="1"/>
</dbReference>
<dbReference type="SUPFAM" id="SSF52058">
    <property type="entry name" value="L domain-like"/>
    <property type="match status" value="1"/>
</dbReference>
<dbReference type="GO" id="GO:0098542">
    <property type="term" value="P:defense response to other organism"/>
    <property type="evidence" value="ECO:0007669"/>
    <property type="project" value="TreeGrafter"/>
</dbReference>
<dbReference type="PRINTS" id="PR00364">
    <property type="entry name" value="DISEASERSIST"/>
</dbReference>
<keyword evidence="1" id="KW-0677">Repeat</keyword>
<proteinExistence type="predicted"/>
<dbReference type="Gene3D" id="3.80.10.10">
    <property type="entry name" value="Ribonuclease Inhibitor"/>
    <property type="match status" value="2"/>
</dbReference>
<dbReference type="Gene3D" id="1.10.8.430">
    <property type="entry name" value="Helical domain of apoptotic protease-activating factors"/>
    <property type="match status" value="1"/>
</dbReference>
<dbReference type="PANTHER" id="PTHR23155">
    <property type="entry name" value="DISEASE RESISTANCE PROTEIN RP"/>
    <property type="match status" value="1"/>
</dbReference>
<evidence type="ECO:0000256" key="2">
    <source>
        <dbReference type="ARBA" id="ARBA00022821"/>
    </source>
</evidence>
<dbReference type="InterPro" id="IPR036388">
    <property type="entry name" value="WH-like_DNA-bd_sf"/>
</dbReference>
<sequence>MAGVGKTIVKQVSKDKSIFGRFDCHAWITVSQSSTPKELLKEVLDKFCKGGGEALPQFHSTLDQQSLIDAVRDYLQHKRVLITTRNMDVALQCKTSSSVQIHELHPLPYEKSWELFCKKVFWHECNDLCPPKLEVICGRTVKRCHGLPLAIAVIGGLLSTKEKVAFEFQKLIENLDSELVTNPLLTGTSRILALSYDDLPFYLKPCFLYFDIYPEGYEIDAFSLTKQWIAEGFVKFERGKTPEEVAEQYLIELITRSLLQVSSFNLCDGKVEMCRVHDLYREMIIRKMDDLGFIQLKVFKFHNTHISFLPKSIGKLQNLETLDLRNTNVDSLPREIYRLKKLCHLLAFTYRTWREGISVGHGIRRITSLQTLQDVDVSRSGEKVIKELGQLKMLRMLNLLRVQTQHASILSDSVSEMKKLESLTISVHGVGVFNFRFLSPMPQLKKICFNGKLENFSDLVTNAKNLVSLSLFHSSLADGAMMCLENMPNLAHLSICDGEYEGKTLHFQGMLPSLKVLHLRNLYELDSVIIDRGALPILKLFSLGGTLLLKDVPSGIQYLEKLETFEIYDMSEEFEQNICESKIMKLVIIGSRKLDFQIEVVMLSEIQLTLTAKYHTSAYSAGRVTCYELIQLWDMSSG</sequence>
<feature type="domain" description="NB-ARC" evidence="3">
    <location>
        <begin position="1"/>
        <end position="82"/>
    </location>
</feature>
<evidence type="ECO:0000313" key="6">
    <source>
        <dbReference type="EMBL" id="KAK7246496.1"/>
    </source>
</evidence>
<comment type="caution">
    <text evidence="6">The sequence shown here is derived from an EMBL/GenBank/DDBJ whole genome shotgun (WGS) entry which is preliminary data.</text>
</comment>
<feature type="domain" description="Disease resistance R13L4/SHOC-2-like LRR" evidence="5">
    <location>
        <begin position="289"/>
        <end position="565"/>
    </location>
</feature>
<dbReference type="Pfam" id="PF23598">
    <property type="entry name" value="LRR_14"/>
    <property type="match status" value="1"/>
</dbReference>
<reference evidence="6 7" key="1">
    <citation type="submission" date="2024-01" db="EMBL/GenBank/DDBJ databases">
        <title>The genomes of 5 underutilized Papilionoideae crops provide insights into root nodulation and disease resistanc.</title>
        <authorList>
            <person name="Yuan L."/>
        </authorList>
    </citation>
    <scope>NUCLEOTIDE SEQUENCE [LARGE SCALE GENOMIC DNA]</scope>
    <source>
        <strain evidence="6">ZHUSHIDOU_FW_LH</strain>
        <tissue evidence="6">Leaf</tissue>
    </source>
</reference>
<dbReference type="InterPro" id="IPR002182">
    <property type="entry name" value="NB-ARC"/>
</dbReference>
<dbReference type="InterPro" id="IPR058922">
    <property type="entry name" value="WHD_DRP"/>
</dbReference>
<dbReference type="InterPro" id="IPR032675">
    <property type="entry name" value="LRR_dom_sf"/>
</dbReference>
<evidence type="ECO:0008006" key="8">
    <source>
        <dbReference type="Google" id="ProtNLM"/>
    </source>
</evidence>
<dbReference type="InterPro" id="IPR055414">
    <property type="entry name" value="LRR_R13L4/SHOC2-like"/>
</dbReference>
<dbReference type="InterPro" id="IPR044974">
    <property type="entry name" value="Disease_R_plants"/>
</dbReference>
<dbReference type="Pfam" id="PF23559">
    <property type="entry name" value="WHD_DRP"/>
    <property type="match status" value="1"/>
</dbReference>
<dbReference type="FunFam" id="1.10.10.10:FF:000322">
    <property type="entry name" value="Probable disease resistance protein At1g63360"/>
    <property type="match status" value="1"/>
</dbReference>
<evidence type="ECO:0000259" key="3">
    <source>
        <dbReference type="Pfam" id="PF00931"/>
    </source>
</evidence>
<dbReference type="Pfam" id="PF00931">
    <property type="entry name" value="NB-ARC"/>
    <property type="match status" value="1"/>
</dbReference>
<accession>A0AAN9HRK0</accession>
<feature type="domain" description="Disease resistance protein winged helix" evidence="4">
    <location>
        <begin position="212"/>
        <end position="284"/>
    </location>
</feature>
<gene>
    <name evidence="6" type="ORF">RIF29_41365</name>
</gene>